<dbReference type="Proteomes" id="UP000015105">
    <property type="component" value="Chromosome 2D"/>
</dbReference>
<reference evidence="1" key="5">
    <citation type="journal article" date="2021" name="G3 (Bethesda)">
        <title>Aegilops tauschii genome assembly Aet v5.0 features greater sequence contiguity and improved annotation.</title>
        <authorList>
            <person name="Wang L."/>
            <person name="Zhu T."/>
            <person name="Rodriguez J.C."/>
            <person name="Deal K.R."/>
            <person name="Dubcovsky J."/>
            <person name="McGuire P.E."/>
            <person name="Lux T."/>
            <person name="Spannagl M."/>
            <person name="Mayer K.F.X."/>
            <person name="Baldrich P."/>
            <person name="Meyers B.C."/>
            <person name="Huo N."/>
            <person name="Gu Y.Q."/>
            <person name="Zhou H."/>
            <person name="Devos K.M."/>
            <person name="Bennetzen J.L."/>
            <person name="Unver T."/>
            <person name="Budak H."/>
            <person name="Gulick P.J."/>
            <person name="Galiba G."/>
            <person name="Kalapos B."/>
            <person name="Nelson D.R."/>
            <person name="Li P."/>
            <person name="You F.M."/>
            <person name="Luo M.C."/>
            <person name="Dvorak J."/>
        </authorList>
    </citation>
    <scope>NUCLEOTIDE SEQUENCE [LARGE SCALE GENOMIC DNA]</scope>
    <source>
        <strain evidence="1">cv. AL8/78</strain>
    </source>
</reference>
<keyword evidence="2" id="KW-1185">Reference proteome</keyword>
<name>A0A453DM50_AEGTS</name>
<organism evidence="1 2">
    <name type="scientific">Aegilops tauschii subsp. strangulata</name>
    <name type="common">Goatgrass</name>
    <dbReference type="NCBI Taxonomy" id="200361"/>
    <lineage>
        <taxon>Eukaryota</taxon>
        <taxon>Viridiplantae</taxon>
        <taxon>Streptophyta</taxon>
        <taxon>Embryophyta</taxon>
        <taxon>Tracheophyta</taxon>
        <taxon>Spermatophyta</taxon>
        <taxon>Magnoliopsida</taxon>
        <taxon>Liliopsida</taxon>
        <taxon>Poales</taxon>
        <taxon>Poaceae</taxon>
        <taxon>BOP clade</taxon>
        <taxon>Pooideae</taxon>
        <taxon>Triticodae</taxon>
        <taxon>Triticeae</taxon>
        <taxon>Triticinae</taxon>
        <taxon>Aegilops</taxon>
    </lineage>
</organism>
<reference evidence="2" key="2">
    <citation type="journal article" date="2017" name="Nat. Plants">
        <title>The Aegilops tauschii genome reveals multiple impacts of transposons.</title>
        <authorList>
            <person name="Zhao G."/>
            <person name="Zou C."/>
            <person name="Li K."/>
            <person name="Wang K."/>
            <person name="Li T."/>
            <person name="Gao L."/>
            <person name="Zhang X."/>
            <person name="Wang H."/>
            <person name="Yang Z."/>
            <person name="Liu X."/>
            <person name="Jiang W."/>
            <person name="Mao L."/>
            <person name="Kong X."/>
            <person name="Jiao Y."/>
            <person name="Jia J."/>
        </authorList>
    </citation>
    <scope>NUCLEOTIDE SEQUENCE [LARGE SCALE GENOMIC DNA]</scope>
    <source>
        <strain evidence="2">cv. AL8/78</strain>
    </source>
</reference>
<evidence type="ECO:0000313" key="1">
    <source>
        <dbReference type="EnsemblPlants" id="AET2Gv21304400.22"/>
    </source>
</evidence>
<dbReference type="AlphaFoldDB" id="A0A453DM50"/>
<reference evidence="2" key="1">
    <citation type="journal article" date="2014" name="Science">
        <title>Ancient hybridizations among the ancestral genomes of bread wheat.</title>
        <authorList>
            <consortium name="International Wheat Genome Sequencing Consortium,"/>
            <person name="Marcussen T."/>
            <person name="Sandve S.R."/>
            <person name="Heier L."/>
            <person name="Spannagl M."/>
            <person name="Pfeifer M."/>
            <person name="Jakobsen K.S."/>
            <person name="Wulff B.B."/>
            <person name="Steuernagel B."/>
            <person name="Mayer K.F."/>
            <person name="Olsen O.A."/>
        </authorList>
    </citation>
    <scope>NUCLEOTIDE SEQUENCE [LARGE SCALE GENOMIC DNA]</scope>
    <source>
        <strain evidence="2">cv. AL8/78</strain>
    </source>
</reference>
<accession>A0A453DM50</accession>
<proteinExistence type="predicted"/>
<sequence length="54" mass="6494">IIRIFCLYIIMCETFGSPRNEKRITNYSMKFPQLWHTFMSSLSDSLSFIRSINR</sequence>
<reference evidence="1" key="3">
    <citation type="journal article" date="2017" name="Nature">
        <title>Genome sequence of the progenitor of the wheat D genome Aegilops tauschii.</title>
        <authorList>
            <person name="Luo M.C."/>
            <person name="Gu Y.Q."/>
            <person name="Puiu D."/>
            <person name="Wang H."/>
            <person name="Twardziok S.O."/>
            <person name="Deal K.R."/>
            <person name="Huo N."/>
            <person name="Zhu T."/>
            <person name="Wang L."/>
            <person name="Wang Y."/>
            <person name="McGuire P.E."/>
            <person name="Liu S."/>
            <person name="Long H."/>
            <person name="Ramasamy R.K."/>
            <person name="Rodriguez J.C."/>
            <person name="Van S.L."/>
            <person name="Yuan L."/>
            <person name="Wang Z."/>
            <person name="Xia Z."/>
            <person name="Xiao L."/>
            <person name="Anderson O.D."/>
            <person name="Ouyang S."/>
            <person name="Liang Y."/>
            <person name="Zimin A.V."/>
            <person name="Pertea G."/>
            <person name="Qi P."/>
            <person name="Bennetzen J.L."/>
            <person name="Dai X."/>
            <person name="Dawson M.W."/>
            <person name="Muller H.G."/>
            <person name="Kugler K."/>
            <person name="Rivarola-Duarte L."/>
            <person name="Spannagl M."/>
            <person name="Mayer K.F.X."/>
            <person name="Lu F.H."/>
            <person name="Bevan M.W."/>
            <person name="Leroy P."/>
            <person name="Li P."/>
            <person name="You F.M."/>
            <person name="Sun Q."/>
            <person name="Liu Z."/>
            <person name="Lyons E."/>
            <person name="Wicker T."/>
            <person name="Salzberg S.L."/>
            <person name="Devos K.M."/>
            <person name="Dvorak J."/>
        </authorList>
    </citation>
    <scope>NUCLEOTIDE SEQUENCE [LARGE SCALE GENOMIC DNA]</scope>
    <source>
        <strain evidence="1">cv. AL8/78</strain>
    </source>
</reference>
<reference evidence="1" key="4">
    <citation type="submission" date="2019-03" db="UniProtKB">
        <authorList>
            <consortium name="EnsemblPlants"/>
        </authorList>
    </citation>
    <scope>IDENTIFICATION</scope>
</reference>
<dbReference type="EnsemblPlants" id="AET2Gv21304400.22">
    <property type="protein sequence ID" value="AET2Gv21304400.22"/>
    <property type="gene ID" value="AET2Gv21304400"/>
</dbReference>
<dbReference type="Gramene" id="AET2Gv21304400.22">
    <property type="protein sequence ID" value="AET2Gv21304400.22"/>
    <property type="gene ID" value="AET2Gv21304400"/>
</dbReference>
<evidence type="ECO:0000313" key="2">
    <source>
        <dbReference type="Proteomes" id="UP000015105"/>
    </source>
</evidence>
<protein>
    <submittedName>
        <fullName evidence="1">Uncharacterized protein</fullName>
    </submittedName>
</protein>